<evidence type="ECO:0000256" key="1">
    <source>
        <dbReference type="ARBA" id="ARBA00022676"/>
    </source>
</evidence>
<name>A0A1F8AU75_9BACT</name>
<gene>
    <name evidence="3" type="ORF">A3E44_01625</name>
</gene>
<dbReference type="GO" id="GO:0016758">
    <property type="term" value="F:hexosyltransferase activity"/>
    <property type="evidence" value="ECO:0007669"/>
    <property type="project" value="TreeGrafter"/>
</dbReference>
<evidence type="ECO:0000313" key="3">
    <source>
        <dbReference type="EMBL" id="OGM54838.1"/>
    </source>
</evidence>
<accession>A0A1F8AU75</accession>
<dbReference type="Proteomes" id="UP000178603">
    <property type="component" value="Unassembled WGS sequence"/>
</dbReference>
<dbReference type="EMBL" id="MGGW01000009">
    <property type="protein sequence ID" value="OGM54838.1"/>
    <property type="molecule type" value="Genomic_DNA"/>
</dbReference>
<evidence type="ECO:0000313" key="4">
    <source>
        <dbReference type="Proteomes" id="UP000178603"/>
    </source>
</evidence>
<proteinExistence type="predicted"/>
<dbReference type="Pfam" id="PF03808">
    <property type="entry name" value="Glyco_tran_WecG"/>
    <property type="match status" value="1"/>
</dbReference>
<sequence>MPETWKVLNVRVDGTQRQEVLDQIQEKLTQGGKFYITTPNPEIVLKASKDRKLKDIIGQSLIAIPDGVGLPIASKFLNMQKFRSKTIRKLVYPCQLLLCAVIGRDGVVRGRELMLDLFDVANKGKKKVYLLGATKGVNAKALDKFESEYPGAKVRGSSGPIITDIAKPLGRLQEKINRDAINQINKFRPDILIVAFGCPKQEKWIAKWLSRLNVKCAMTVGGALDYYAGVAKLPPKVLSRLGLEWFWRLAREPKKRIKRVVNAIFIFPWTVFKFKLQTQV</sequence>
<dbReference type="NCBIfam" id="TIGR00696">
    <property type="entry name" value="wecG_tagA_cpsF"/>
    <property type="match status" value="1"/>
</dbReference>
<dbReference type="PANTHER" id="PTHR34136">
    <property type="match status" value="1"/>
</dbReference>
<keyword evidence="1" id="KW-0328">Glycosyltransferase</keyword>
<evidence type="ECO:0000256" key="2">
    <source>
        <dbReference type="ARBA" id="ARBA00022679"/>
    </source>
</evidence>
<dbReference type="CDD" id="cd06533">
    <property type="entry name" value="Glyco_transf_WecG_TagA"/>
    <property type="match status" value="1"/>
</dbReference>
<keyword evidence="2" id="KW-0808">Transferase</keyword>
<dbReference type="InterPro" id="IPR004629">
    <property type="entry name" value="WecG_TagA_CpsF"/>
</dbReference>
<protein>
    <submittedName>
        <fullName evidence="3">Uncharacterized protein</fullName>
    </submittedName>
</protein>
<organism evidence="3 4">
    <name type="scientific">Candidatus Woesebacteria bacterium RIFCSPHIGHO2_12_FULL_41_24</name>
    <dbReference type="NCBI Taxonomy" id="1802510"/>
    <lineage>
        <taxon>Bacteria</taxon>
        <taxon>Candidatus Woeseibacteriota</taxon>
    </lineage>
</organism>
<reference evidence="3 4" key="1">
    <citation type="journal article" date="2016" name="Nat. Commun.">
        <title>Thousands of microbial genomes shed light on interconnected biogeochemical processes in an aquifer system.</title>
        <authorList>
            <person name="Anantharaman K."/>
            <person name="Brown C.T."/>
            <person name="Hug L.A."/>
            <person name="Sharon I."/>
            <person name="Castelle C.J."/>
            <person name="Probst A.J."/>
            <person name="Thomas B.C."/>
            <person name="Singh A."/>
            <person name="Wilkins M.J."/>
            <person name="Karaoz U."/>
            <person name="Brodie E.L."/>
            <person name="Williams K.H."/>
            <person name="Hubbard S.S."/>
            <person name="Banfield J.F."/>
        </authorList>
    </citation>
    <scope>NUCLEOTIDE SEQUENCE [LARGE SCALE GENOMIC DNA]</scope>
</reference>
<dbReference type="PANTHER" id="PTHR34136:SF1">
    <property type="entry name" value="UDP-N-ACETYL-D-MANNOSAMINURONIC ACID TRANSFERASE"/>
    <property type="match status" value="1"/>
</dbReference>
<comment type="caution">
    <text evidence="3">The sequence shown here is derived from an EMBL/GenBank/DDBJ whole genome shotgun (WGS) entry which is preliminary data.</text>
</comment>
<dbReference type="AlphaFoldDB" id="A0A1F8AU75"/>